<dbReference type="GO" id="GO:0016787">
    <property type="term" value="F:hydrolase activity"/>
    <property type="evidence" value="ECO:0007669"/>
    <property type="project" value="UniProtKB-KW"/>
</dbReference>
<comment type="similarity">
    <text evidence="1 3">Belongs to the Nudix hydrolase family.</text>
</comment>
<evidence type="ECO:0000256" key="1">
    <source>
        <dbReference type="ARBA" id="ARBA00005582"/>
    </source>
</evidence>
<evidence type="ECO:0000313" key="5">
    <source>
        <dbReference type="EMBL" id="KKF02731.1"/>
    </source>
</evidence>
<evidence type="ECO:0000256" key="3">
    <source>
        <dbReference type="RuleBase" id="RU003476"/>
    </source>
</evidence>
<dbReference type="EMBL" id="LAUZ02000009">
    <property type="protein sequence ID" value="KKF02731.1"/>
    <property type="molecule type" value="Genomic_DNA"/>
</dbReference>
<protein>
    <submittedName>
        <fullName evidence="5">NUDIX hydrolase</fullName>
    </submittedName>
</protein>
<dbReference type="PANTHER" id="PTHR43736:SF1">
    <property type="entry name" value="DIHYDRONEOPTERIN TRIPHOSPHATE DIPHOSPHATASE"/>
    <property type="match status" value="1"/>
</dbReference>
<dbReference type="InterPro" id="IPR000086">
    <property type="entry name" value="NUDIX_hydrolase_dom"/>
</dbReference>
<dbReference type="AlphaFoldDB" id="A0A0M2K058"/>
<sequence>MAATPKHSVSVAGIVVRDDDRVLVIKRDDNGHWEAPGGVLELDESFEAGVKREVLEETGIEVTVERLTGVYKNLTHGIVALVYLCRPAGGEPHATEEAREIRWMTKEEAQSAMVPAFGVRVLDAFEESPQSRAHDGVNLLGV</sequence>
<dbReference type="OrthoDB" id="4247482at2"/>
<comment type="caution">
    <text evidence="5">The sequence shown here is derived from an EMBL/GenBank/DDBJ whole genome shotgun (WGS) entry which is preliminary data.</text>
</comment>
<dbReference type="InterPro" id="IPR015797">
    <property type="entry name" value="NUDIX_hydrolase-like_dom_sf"/>
</dbReference>
<evidence type="ECO:0000256" key="2">
    <source>
        <dbReference type="ARBA" id="ARBA00022801"/>
    </source>
</evidence>
<name>A0A0M2K058_9MYCO</name>
<accession>A0A0M2K058</accession>
<keyword evidence="6" id="KW-1185">Reference proteome</keyword>
<dbReference type="RefSeq" id="WP_046362325.1">
    <property type="nucleotide sequence ID" value="NZ_LAUZ02000009.1"/>
</dbReference>
<feature type="domain" description="Nudix hydrolase" evidence="4">
    <location>
        <begin position="5"/>
        <end position="127"/>
    </location>
</feature>
<organism evidence="5 6">
    <name type="scientific">Mycolicibacterium obuense</name>
    <dbReference type="NCBI Taxonomy" id="1807"/>
    <lineage>
        <taxon>Bacteria</taxon>
        <taxon>Bacillati</taxon>
        <taxon>Actinomycetota</taxon>
        <taxon>Actinomycetes</taxon>
        <taxon>Mycobacteriales</taxon>
        <taxon>Mycobacteriaceae</taxon>
        <taxon>Mycolicibacterium</taxon>
    </lineage>
</organism>
<gene>
    <name evidence="5" type="ORF">WN67_07005</name>
</gene>
<dbReference type="PRINTS" id="PR00502">
    <property type="entry name" value="NUDIXFAMILY"/>
</dbReference>
<dbReference type="PANTHER" id="PTHR43736">
    <property type="entry name" value="ADP-RIBOSE PYROPHOSPHATASE"/>
    <property type="match status" value="1"/>
</dbReference>
<dbReference type="Proteomes" id="UP000034150">
    <property type="component" value="Unassembled WGS sequence"/>
</dbReference>
<keyword evidence="2 3" id="KW-0378">Hydrolase</keyword>
<reference evidence="5 6" key="1">
    <citation type="journal article" date="2015" name="Genome Announc.">
        <title>Draft Genome Sequence of Mycobacterium obuense Strain UC1, Isolated from Patient Sputum.</title>
        <authorList>
            <person name="Greninger A.L."/>
            <person name="Cunningham G."/>
            <person name="Hsu E.D."/>
            <person name="Yu J.M."/>
            <person name="Chiu C.Y."/>
            <person name="Miller S."/>
        </authorList>
    </citation>
    <scope>NUCLEOTIDE SEQUENCE [LARGE SCALE GENOMIC DNA]</scope>
    <source>
        <strain evidence="5 6">UC1</strain>
    </source>
</reference>
<evidence type="ECO:0000313" key="6">
    <source>
        <dbReference type="Proteomes" id="UP000034150"/>
    </source>
</evidence>
<dbReference type="Gene3D" id="3.90.79.10">
    <property type="entry name" value="Nucleoside Triphosphate Pyrophosphohydrolase"/>
    <property type="match status" value="1"/>
</dbReference>
<proteinExistence type="inferred from homology"/>
<dbReference type="PROSITE" id="PS00893">
    <property type="entry name" value="NUDIX_BOX"/>
    <property type="match status" value="1"/>
</dbReference>
<dbReference type="Pfam" id="PF00293">
    <property type="entry name" value="NUDIX"/>
    <property type="match status" value="1"/>
</dbReference>
<dbReference type="InterPro" id="IPR020084">
    <property type="entry name" value="NUDIX_hydrolase_CS"/>
</dbReference>
<dbReference type="PATRIC" id="fig|1807.13.peg.1234"/>
<evidence type="ECO:0000259" key="4">
    <source>
        <dbReference type="PROSITE" id="PS51462"/>
    </source>
</evidence>
<dbReference type="SUPFAM" id="SSF55811">
    <property type="entry name" value="Nudix"/>
    <property type="match status" value="1"/>
</dbReference>
<dbReference type="InterPro" id="IPR020476">
    <property type="entry name" value="Nudix_hydrolase"/>
</dbReference>
<dbReference type="PROSITE" id="PS51462">
    <property type="entry name" value="NUDIX"/>
    <property type="match status" value="1"/>
</dbReference>